<keyword evidence="1 4" id="KW-0489">Methyltransferase</keyword>
<evidence type="ECO:0000313" key="5">
    <source>
        <dbReference type="Proteomes" id="UP000034749"/>
    </source>
</evidence>
<comment type="caution">
    <text evidence="4">The sequence shown here is derived from an EMBL/GenBank/DDBJ whole genome shotgun (WGS) entry which is preliminary data.</text>
</comment>
<dbReference type="SUPFAM" id="SSF53335">
    <property type="entry name" value="S-adenosyl-L-methionine-dependent methyltransferases"/>
    <property type="match status" value="1"/>
</dbReference>
<accession>A0A0G0WVS3</accession>
<dbReference type="Proteomes" id="UP000034749">
    <property type="component" value="Unassembled WGS sequence"/>
</dbReference>
<dbReference type="Pfam" id="PF13649">
    <property type="entry name" value="Methyltransf_25"/>
    <property type="match status" value="1"/>
</dbReference>
<dbReference type="InterPro" id="IPR029063">
    <property type="entry name" value="SAM-dependent_MTases_sf"/>
</dbReference>
<dbReference type="InterPro" id="IPR041698">
    <property type="entry name" value="Methyltransf_25"/>
</dbReference>
<dbReference type="GO" id="GO:0032259">
    <property type="term" value="P:methylation"/>
    <property type="evidence" value="ECO:0007669"/>
    <property type="project" value="UniProtKB-KW"/>
</dbReference>
<dbReference type="AlphaFoldDB" id="A0A0G0WVS3"/>
<proteinExistence type="predicted"/>
<dbReference type="EMBL" id="LBZW01000006">
    <property type="protein sequence ID" value="KKR79522.1"/>
    <property type="molecule type" value="Genomic_DNA"/>
</dbReference>
<sequence>MQATYRNKNINEYWHDRWDQIPIDSVMKNENIYPLKYANMTIQSQQGRILELGCGPGRLLRYYKNRGYNIVGVDFVEAIIDRLKKTDPELQVEAGNAQRLHFNDKSFRYVLAFGIYHNLLEDSLKHAIQETFRILEPGGKVCASFRADNFQKKIMDRLSKKQTTHQHENNTIKIFHKLNLTRPECITLFKEAGFEVENIFPVENMSFLYKFSCFRSKSQKLFDEHIAREEGYTLSFLGQTIQKFLMKLFPNTFCNVYVLIAKKKEIS</sequence>
<dbReference type="Gene3D" id="3.40.50.150">
    <property type="entry name" value="Vaccinia Virus protein VP39"/>
    <property type="match status" value="1"/>
</dbReference>
<protein>
    <submittedName>
        <fullName evidence="4">Methyltransferase type 11</fullName>
    </submittedName>
</protein>
<reference evidence="4 5" key="1">
    <citation type="journal article" date="2015" name="Nature">
        <title>rRNA introns, odd ribosomes, and small enigmatic genomes across a large radiation of phyla.</title>
        <authorList>
            <person name="Brown C.T."/>
            <person name="Hug L.A."/>
            <person name="Thomas B.C."/>
            <person name="Sharon I."/>
            <person name="Castelle C.J."/>
            <person name="Singh A."/>
            <person name="Wilkins M.J."/>
            <person name="Williams K.H."/>
            <person name="Banfield J.F."/>
        </authorList>
    </citation>
    <scope>NUCLEOTIDE SEQUENCE [LARGE SCALE GENOMIC DNA]</scope>
</reference>
<evidence type="ECO:0000256" key="2">
    <source>
        <dbReference type="ARBA" id="ARBA00022679"/>
    </source>
</evidence>
<feature type="domain" description="Methyltransferase" evidence="3">
    <location>
        <begin position="49"/>
        <end position="139"/>
    </location>
</feature>
<evidence type="ECO:0000256" key="1">
    <source>
        <dbReference type="ARBA" id="ARBA00022603"/>
    </source>
</evidence>
<dbReference type="GO" id="GO:0008168">
    <property type="term" value="F:methyltransferase activity"/>
    <property type="evidence" value="ECO:0007669"/>
    <property type="project" value="UniProtKB-KW"/>
</dbReference>
<evidence type="ECO:0000259" key="3">
    <source>
        <dbReference type="Pfam" id="PF13649"/>
    </source>
</evidence>
<organism evidence="4 5">
    <name type="scientific">Candidatus Nomurabacteria bacterium GW2011_GWA2_40_9</name>
    <dbReference type="NCBI Taxonomy" id="1618734"/>
    <lineage>
        <taxon>Bacteria</taxon>
        <taxon>Candidatus Nomuraibacteriota</taxon>
    </lineage>
</organism>
<evidence type="ECO:0000313" key="4">
    <source>
        <dbReference type="EMBL" id="KKR79522.1"/>
    </source>
</evidence>
<dbReference type="PANTHER" id="PTHR43861">
    <property type="entry name" value="TRANS-ACONITATE 2-METHYLTRANSFERASE-RELATED"/>
    <property type="match status" value="1"/>
</dbReference>
<name>A0A0G0WVS3_9BACT</name>
<keyword evidence="2 4" id="KW-0808">Transferase</keyword>
<gene>
    <name evidence="4" type="ORF">UU24_C0006G0016</name>
</gene>
<dbReference type="PANTHER" id="PTHR43861:SF1">
    <property type="entry name" value="TRANS-ACONITATE 2-METHYLTRANSFERASE"/>
    <property type="match status" value="1"/>
</dbReference>
<dbReference type="CDD" id="cd02440">
    <property type="entry name" value="AdoMet_MTases"/>
    <property type="match status" value="1"/>
</dbReference>